<evidence type="ECO:0000259" key="6">
    <source>
        <dbReference type="Pfam" id="PF02826"/>
    </source>
</evidence>
<dbReference type="GO" id="GO:0051287">
    <property type="term" value="F:NAD binding"/>
    <property type="evidence" value="ECO:0007669"/>
    <property type="project" value="InterPro"/>
</dbReference>
<dbReference type="InterPro" id="IPR029752">
    <property type="entry name" value="D-isomer_DH_CS1"/>
</dbReference>
<dbReference type="EMBL" id="CP047045">
    <property type="protein sequence ID" value="QGZ96619.1"/>
    <property type="molecule type" value="Genomic_DNA"/>
</dbReference>
<keyword evidence="3" id="KW-0520">NAD</keyword>
<dbReference type="KEGG" id="tsv:DSM104635_03479"/>
<dbReference type="InterPro" id="IPR036291">
    <property type="entry name" value="NAD(P)-bd_dom_sf"/>
</dbReference>
<protein>
    <submittedName>
        <fullName evidence="7">Glycerate dehydrogenase</fullName>
        <ecNumber evidence="7">1.1.1.29</ecNumber>
    </submittedName>
</protein>
<dbReference type="PANTHER" id="PTHR43761">
    <property type="entry name" value="D-ISOMER SPECIFIC 2-HYDROXYACID DEHYDROGENASE FAMILY PROTEIN (AFU_ORTHOLOGUE AFUA_1G13630)"/>
    <property type="match status" value="1"/>
</dbReference>
<feature type="domain" description="D-isomer specific 2-hydroxyacid dehydrogenase catalytic" evidence="5">
    <location>
        <begin position="16"/>
        <end position="314"/>
    </location>
</feature>
<sequence length="319" mass="34604">MTSIKTLVATVPGMIGDEELKPLRELSEVVYREEARLTQEELALACAGADYLMLNYDVVKTLTDGFYAAPAVRALKAISVDITGMEWANPHLARRHGVLLMNTPRYSTESVAESTLAEVLLHSRKLHLGYKDMIAGREPEIRKGINLKGRTAGIVGLGSIGARVAEVLSAIGMRVIAWNRTPLNLTGVTQVSLPDLFARCDVICLCLKTVTEGAQRNVGAISDELLVRAQPGTILINLAGIQLVDHDALYREMLSGRFAGYSVGRNPTTIALDLAKLDSVSMPAENAWFSDESLALLRDIWVGNIVSAIHGAPQNVFVE</sequence>
<evidence type="ECO:0000259" key="5">
    <source>
        <dbReference type="Pfam" id="PF00389"/>
    </source>
</evidence>
<dbReference type="Pfam" id="PF00389">
    <property type="entry name" value="2-Hacid_dh"/>
    <property type="match status" value="1"/>
</dbReference>
<dbReference type="InterPro" id="IPR050418">
    <property type="entry name" value="D-iso_2-hydroxyacid_DH_PdxB"/>
</dbReference>
<dbReference type="Gene3D" id="3.40.50.720">
    <property type="entry name" value="NAD(P)-binding Rossmann-like Domain"/>
    <property type="match status" value="2"/>
</dbReference>
<comment type="similarity">
    <text evidence="1 4">Belongs to the D-isomer specific 2-hydroxyacid dehydrogenase family.</text>
</comment>
<name>A0A6I6MPI5_9CAUL</name>
<dbReference type="PANTHER" id="PTHR43761:SF1">
    <property type="entry name" value="D-ISOMER SPECIFIC 2-HYDROXYACID DEHYDROGENASE CATALYTIC DOMAIN-CONTAINING PROTEIN-RELATED"/>
    <property type="match status" value="1"/>
</dbReference>
<gene>
    <name evidence="7" type="primary">hprA_3</name>
    <name evidence="7" type="ORF">DSM104635_03479</name>
</gene>
<keyword evidence="8" id="KW-1185">Reference proteome</keyword>
<dbReference type="SUPFAM" id="SSF51735">
    <property type="entry name" value="NAD(P)-binding Rossmann-fold domains"/>
    <property type="match status" value="1"/>
</dbReference>
<dbReference type="SUPFAM" id="SSF52283">
    <property type="entry name" value="Formate/glycerate dehydrogenase catalytic domain-like"/>
    <property type="match status" value="1"/>
</dbReference>
<evidence type="ECO:0000256" key="1">
    <source>
        <dbReference type="ARBA" id="ARBA00005854"/>
    </source>
</evidence>
<evidence type="ECO:0000256" key="3">
    <source>
        <dbReference type="ARBA" id="ARBA00023027"/>
    </source>
</evidence>
<evidence type="ECO:0000313" key="8">
    <source>
        <dbReference type="Proteomes" id="UP000431269"/>
    </source>
</evidence>
<reference evidence="8" key="1">
    <citation type="submission" date="2019-12" db="EMBL/GenBank/DDBJ databases">
        <title>Complete genome of Terracaulis silvestris 0127_4.</title>
        <authorList>
            <person name="Vieira S."/>
            <person name="Riedel T."/>
            <person name="Sproer C."/>
            <person name="Pascual J."/>
            <person name="Boedeker C."/>
            <person name="Overmann J."/>
        </authorList>
    </citation>
    <scope>NUCLEOTIDE SEQUENCE [LARGE SCALE GENOMIC DNA]</scope>
    <source>
        <strain evidence="8">0127_4</strain>
    </source>
</reference>
<dbReference type="RefSeq" id="WP_158767398.1">
    <property type="nucleotide sequence ID" value="NZ_CP047045.1"/>
</dbReference>
<dbReference type="Pfam" id="PF02826">
    <property type="entry name" value="2-Hacid_dh_C"/>
    <property type="match status" value="1"/>
</dbReference>
<keyword evidence="2 4" id="KW-0560">Oxidoreductase</keyword>
<feature type="domain" description="D-isomer specific 2-hydroxyacid dehydrogenase NAD-binding" evidence="6">
    <location>
        <begin position="117"/>
        <end position="262"/>
    </location>
</feature>
<evidence type="ECO:0000256" key="2">
    <source>
        <dbReference type="ARBA" id="ARBA00023002"/>
    </source>
</evidence>
<evidence type="ECO:0000256" key="4">
    <source>
        <dbReference type="RuleBase" id="RU003719"/>
    </source>
</evidence>
<proteinExistence type="inferred from homology"/>
<dbReference type="GO" id="GO:0008465">
    <property type="term" value="F:hydroxypyruvate reductase (NADH) activity"/>
    <property type="evidence" value="ECO:0007669"/>
    <property type="project" value="UniProtKB-EC"/>
</dbReference>
<accession>A0A6I6MPI5</accession>
<dbReference type="Proteomes" id="UP000431269">
    <property type="component" value="Chromosome"/>
</dbReference>
<evidence type="ECO:0000313" key="7">
    <source>
        <dbReference type="EMBL" id="QGZ96619.1"/>
    </source>
</evidence>
<organism evidence="7 8">
    <name type="scientific">Terricaulis silvestris</name>
    <dbReference type="NCBI Taxonomy" id="2686094"/>
    <lineage>
        <taxon>Bacteria</taxon>
        <taxon>Pseudomonadati</taxon>
        <taxon>Pseudomonadota</taxon>
        <taxon>Alphaproteobacteria</taxon>
        <taxon>Caulobacterales</taxon>
        <taxon>Caulobacteraceae</taxon>
        <taxon>Terricaulis</taxon>
    </lineage>
</organism>
<dbReference type="InterPro" id="IPR006139">
    <property type="entry name" value="D-isomer_2_OHA_DH_cat_dom"/>
</dbReference>
<dbReference type="InterPro" id="IPR006140">
    <property type="entry name" value="D-isomer_DH_NAD-bd"/>
</dbReference>
<dbReference type="AlphaFoldDB" id="A0A6I6MPI5"/>
<dbReference type="EC" id="1.1.1.29" evidence="7"/>
<dbReference type="PROSITE" id="PS00065">
    <property type="entry name" value="D_2_HYDROXYACID_DH_1"/>
    <property type="match status" value="1"/>
</dbReference>